<dbReference type="KEGG" id="kim:G3T16_18120"/>
<dbReference type="PROSITE" id="PS00622">
    <property type="entry name" value="HTH_LUXR_1"/>
    <property type="match status" value="1"/>
</dbReference>
<keyword evidence="2" id="KW-0238">DNA-binding</keyword>
<dbReference type="PANTHER" id="PTHR44688:SF25">
    <property type="entry name" value="HTH LUXR-TYPE DOMAIN-CONTAINING PROTEIN"/>
    <property type="match status" value="1"/>
</dbReference>
<dbReference type="InterPro" id="IPR016032">
    <property type="entry name" value="Sig_transdc_resp-reg_C-effctor"/>
</dbReference>
<evidence type="ECO:0000256" key="3">
    <source>
        <dbReference type="ARBA" id="ARBA00023163"/>
    </source>
</evidence>
<evidence type="ECO:0000313" key="5">
    <source>
        <dbReference type="EMBL" id="QIB67023.1"/>
    </source>
</evidence>
<dbReference type="InterPro" id="IPR041617">
    <property type="entry name" value="TPR_MalT"/>
</dbReference>
<dbReference type="AlphaFoldDB" id="A0A6C0U597"/>
<protein>
    <recommendedName>
        <fullName evidence="4">HTH luxR-type domain-containing protein</fullName>
    </recommendedName>
</protein>
<dbReference type="Pfam" id="PF25873">
    <property type="entry name" value="WHD_MalT"/>
    <property type="match status" value="1"/>
</dbReference>
<dbReference type="SUPFAM" id="SSF48452">
    <property type="entry name" value="TPR-like"/>
    <property type="match status" value="1"/>
</dbReference>
<dbReference type="InterPro" id="IPR011990">
    <property type="entry name" value="TPR-like_helical_dom_sf"/>
</dbReference>
<gene>
    <name evidence="5" type="ORF">G3T16_18120</name>
</gene>
<evidence type="ECO:0000256" key="1">
    <source>
        <dbReference type="ARBA" id="ARBA00023015"/>
    </source>
</evidence>
<evidence type="ECO:0000313" key="6">
    <source>
        <dbReference type="Proteomes" id="UP000477680"/>
    </source>
</evidence>
<reference evidence="5 6" key="1">
    <citation type="submission" date="2020-02" db="EMBL/GenBank/DDBJ databases">
        <title>Genome sequencing for Kineobactrum sp. M2.</title>
        <authorList>
            <person name="Park S.-J."/>
        </authorList>
    </citation>
    <scope>NUCLEOTIDE SEQUENCE [LARGE SCALE GENOMIC DNA]</scope>
    <source>
        <strain evidence="5 6">M2</strain>
    </source>
</reference>
<dbReference type="CDD" id="cd06170">
    <property type="entry name" value="LuxR_C_like"/>
    <property type="match status" value="1"/>
</dbReference>
<dbReference type="Pfam" id="PF17874">
    <property type="entry name" value="TPR_MalT"/>
    <property type="match status" value="1"/>
</dbReference>
<dbReference type="PRINTS" id="PR00038">
    <property type="entry name" value="HTHLUXR"/>
</dbReference>
<sequence length="769" mass="86825">MFDDFENLDQDCIDEVITPLLQYAPENMHIAIATRDDACLKTADLEARAEAIRYGAQQLRFSRVELQELLGANYRQSTIEQIHALTEGWPVVVQMIHSAAGLDHDIDKLLQGLRADHSTVTAYLTEEVISKLSPELQAFLMDIAIVDRIDTSLADHLRKAQNSQTLFSEARALDALLLPVDSVESSYRLHPVFREQLLERLRRTSPERLWTLHAGAAEWFYNKGDLVEAVRHYILAGQPEQALEVVARAGGLFIWPHEGLSRLRIIMELFDEAFILSNPLLSMIQALLHVKKGNVFEARRIFDATVGPLHCDSRPWDGDPDAPLARDRLVMESLLSIYEGREIADNVCDALEECARRLTPEDGSVALGQHCTILCVAYLQRGNFAKARHYAELGLPAFFAGGSLFGALYLYFHLGDISFSEGDGAQAEHYYKAAMELARRHFSDDQDIKLAASIFMTELNFETGNDGTAYRNVANIPIQLERHEAWFDIYAAGYATVAHLEYAQCGLEASLAVVEQAFAYAGRHRLDRLEKLLTGLWTELLIKADQIDTAREVLDASEIDIIHYRDADFTQVAWRERFVVVPAIIRLLVREGRYDEAQDHLVFFTAQAGHAGHRRALLKFEILGAVTGDLAGHEDTVMEHLDNAVALYRDSGFIRDFLNEAPRMTQLVERYIEQMAGASAKHQQRAAAREIVERLKKEEAGVDEVVQLLSDREIEVLQQLSHGYSNKLIGRKMDVSDSTVRFHLRNIFAKLNVKSRLQAVSVAQRRRLI</sequence>
<dbReference type="SUPFAM" id="SSF46894">
    <property type="entry name" value="C-terminal effector domain of the bipartite response regulators"/>
    <property type="match status" value="1"/>
</dbReference>
<dbReference type="GO" id="GO:0003677">
    <property type="term" value="F:DNA binding"/>
    <property type="evidence" value="ECO:0007669"/>
    <property type="project" value="UniProtKB-KW"/>
</dbReference>
<dbReference type="Pfam" id="PF00196">
    <property type="entry name" value="GerE"/>
    <property type="match status" value="1"/>
</dbReference>
<keyword evidence="1" id="KW-0805">Transcription regulation</keyword>
<accession>A0A6C0U597</accession>
<dbReference type="PANTHER" id="PTHR44688">
    <property type="entry name" value="DNA-BINDING TRANSCRIPTIONAL ACTIVATOR DEVR_DOSR"/>
    <property type="match status" value="1"/>
</dbReference>
<dbReference type="InterPro" id="IPR000792">
    <property type="entry name" value="Tscrpt_reg_LuxR_C"/>
</dbReference>
<dbReference type="Proteomes" id="UP000477680">
    <property type="component" value="Chromosome"/>
</dbReference>
<dbReference type="Gene3D" id="1.10.10.10">
    <property type="entry name" value="Winged helix-like DNA-binding domain superfamily/Winged helix DNA-binding domain"/>
    <property type="match status" value="1"/>
</dbReference>
<evidence type="ECO:0000256" key="2">
    <source>
        <dbReference type="ARBA" id="ARBA00023125"/>
    </source>
</evidence>
<dbReference type="Gene3D" id="1.25.40.10">
    <property type="entry name" value="Tetratricopeptide repeat domain"/>
    <property type="match status" value="1"/>
</dbReference>
<dbReference type="SMART" id="SM00421">
    <property type="entry name" value="HTH_LUXR"/>
    <property type="match status" value="1"/>
</dbReference>
<keyword evidence="3" id="KW-0804">Transcription</keyword>
<dbReference type="PROSITE" id="PS50043">
    <property type="entry name" value="HTH_LUXR_2"/>
    <property type="match status" value="1"/>
</dbReference>
<name>A0A6C0U597_9GAMM</name>
<evidence type="ECO:0000259" key="4">
    <source>
        <dbReference type="PROSITE" id="PS50043"/>
    </source>
</evidence>
<dbReference type="InterPro" id="IPR059106">
    <property type="entry name" value="WHD_MalT"/>
</dbReference>
<organism evidence="5 6">
    <name type="scientific">Kineobactrum salinum</name>
    <dbReference type="NCBI Taxonomy" id="2708301"/>
    <lineage>
        <taxon>Bacteria</taxon>
        <taxon>Pseudomonadati</taxon>
        <taxon>Pseudomonadota</taxon>
        <taxon>Gammaproteobacteria</taxon>
        <taxon>Cellvibrionales</taxon>
        <taxon>Halieaceae</taxon>
        <taxon>Kineobactrum</taxon>
    </lineage>
</organism>
<dbReference type="GO" id="GO:0006355">
    <property type="term" value="P:regulation of DNA-templated transcription"/>
    <property type="evidence" value="ECO:0007669"/>
    <property type="project" value="InterPro"/>
</dbReference>
<dbReference type="EMBL" id="CP048711">
    <property type="protein sequence ID" value="QIB67023.1"/>
    <property type="molecule type" value="Genomic_DNA"/>
</dbReference>
<dbReference type="InterPro" id="IPR036388">
    <property type="entry name" value="WH-like_DNA-bd_sf"/>
</dbReference>
<keyword evidence="6" id="KW-1185">Reference proteome</keyword>
<feature type="domain" description="HTH luxR-type" evidence="4">
    <location>
        <begin position="702"/>
        <end position="767"/>
    </location>
</feature>
<proteinExistence type="predicted"/>